<dbReference type="STRING" id="1163407.UU7_15805"/>
<dbReference type="EMBL" id="AJXT01000050">
    <property type="protein sequence ID" value="EIL90125.1"/>
    <property type="molecule type" value="Genomic_DNA"/>
</dbReference>
<dbReference type="HAMAP" id="MF_02210">
    <property type="entry name" value="RimI"/>
    <property type="match status" value="1"/>
</dbReference>
<accession>I4VSD4</accession>
<dbReference type="PANTHER" id="PTHR43420:SF12">
    <property type="entry name" value="N-ACETYLTRANSFERASE DOMAIN-CONTAINING PROTEIN"/>
    <property type="match status" value="1"/>
</dbReference>
<dbReference type="GO" id="GO:0005737">
    <property type="term" value="C:cytoplasm"/>
    <property type="evidence" value="ECO:0007669"/>
    <property type="project" value="UniProtKB-SubCell"/>
</dbReference>
<sequence>MECAAQRAPRAGHGGALIVVAVIKPAIQVRGMRLDDLDTVSALEQASYEFPWSPGIFGDCVKAGHPCWVLCVDGVIAGYGILSMGAGEAHVLNLCIGPDWRGRGLGRHLLGRLLDIARWNGAERVFLEVRPSNPLAKALYESVGFSEIGRRPRYYPARDGREDAIVMALNIVKDDIEK</sequence>
<keyword evidence="4 5" id="KW-0012">Acyltransferase</keyword>
<dbReference type="InterPro" id="IPR016181">
    <property type="entry name" value="Acyl_CoA_acyltransferase"/>
</dbReference>
<evidence type="ECO:0000313" key="8">
    <source>
        <dbReference type="Proteomes" id="UP000003226"/>
    </source>
</evidence>
<evidence type="ECO:0000256" key="1">
    <source>
        <dbReference type="ARBA" id="ARBA00005395"/>
    </source>
</evidence>
<organism evidence="7 8">
    <name type="scientific">Rhodanobacter spathiphylli B39</name>
    <dbReference type="NCBI Taxonomy" id="1163407"/>
    <lineage>
        <taxon>Bacteria</taxon>
        <taxon>Pseudomonadati</taxon>
        <taxon>Pseudomonadota</taxon>
        <taxon>Gammaproteobacteria</taxon>
        <taxon>Lysobacterales</taxon>
        <taxon>Rhodanobacteraceae</taxon>
        <taxon>Rhodanobacter</taxon>
    </lineage>
</organism>
<feature type="active site" description="Proton acceptor" evidence="5">
    <location>
        <position position="128"/>
    </location>
</feature>
<feature type="domain" description="N-acetyltransferase" evidence="6">
    <location>
        <begin position="27"/>
        <end position="172"/>
    </location>
</feature>
<keyword evidence="8" id="KW-1185">Reference proteome</keyword>
<dbReference type="InterPro" id="IPR006464">
    <property type="entry name" value="AcTrfase_RimI/Ard1"/>
</dbReference>
<dbReference type="InterPro" id="IPR000182">
    <property type="entry name" value="GNAT_dom"/>
</dbReference>
<dbReference type="AlphaFoldDB" id="I4VSD4"/>
<evidence type="ECO:0000256" key="4">
    <source>
        <dbReference type="ARBA" id="ARBA00023315"/>
    </source>
</evidence>
<comment type="similarity">
    <text evidence="1 5">Belongs to the acetyltransferase family. RimI subfamily.</text>
</comment>
<reference evidence="7 8" key="1">
    <citation type="journal article" date="2012" name="J. Bacteriol.">
        <title>Genome sequences for six rhodanobacter strains, isolated from soils and the terrestrial subsurface, with variable denitrification capabilities.</title>
        <authorList>
            <person name="Kostka J.E."/>
            <person name="Green S.J."/>
            <person name="Rishishwar L."/>
            <person name="Prakash O."/>
            <person name="Katz L.S."/>
            <person name="Marino-Ramirez L."/>
            <person name="Jordan I.K."/>
            <person name="Munk C."/>
            <person name="Ivanova N."/>
            <person name="Mikhailova N."/>
            <person name="Watson D.B."/>
            <person name="Brown S.D."/>
            <person name="Palumbo A.V."/>
            <person name="Brooks S.C."/>
        </authorList>
    </citation>
    <scope>NUCLEOTIDE SEQUENCE [LARGE SCALE GENOMIC DNA]</scope>
    <source>
        <strain evidence="7 8">B39</strain>
    </source>
</reference>
<evidence type="ECO:0000259" key="6">
    <source>
        <dbReference type="PROSITE" id="PS51186"/>
    </source>
</evidence>
<keyword evidence="3 5" id="KW-0808">Transferase</keyword>
<comment type="catalytic activity">
    <reaction evidence="5">
        <text>N-terminal L-alanyl-[ribosomal protein bS18] + acetyl-CoA = N-terminal N(alpha)-acetyl-L-alanyl-[ribosomal protein bS18] + CoA + H(+)</text>
        <dbReference type="Rhea" id="RHEA:43756"/>
        <dbReference type="Rhea" id="RHEA-COMP:10676"/>
        <dbReference type="Rhea" id="RHEA-COMP:10677"/>
        <dbReference type="ChEBI" id="CHEBI:15378"/>
        <dbReference type="ChEBI" id="CHEBI:57287"/>
        <dbReference type="ChEBI" id="CHEBI:57288"/>
        <dbReference type="ChEBI" id="CHEBI:64718"/>
        <dbReference type="ChEBI" id="CHEBI:83683"/>
        <dbReference type="EC" id="2.3.1.266"/>
    </reaction>
</comment>
<dbReference type="EC" id="2.3.1.266" evidence="5"/>
<evidence type="ECO:0000256" key="3">
    <source>
        <dbReference type="ARBA" id="ARBA00022679"/>
    </source>
</evidence>
<comment type="subcellular location">
    <subcellularLocation>
        <location evidence="5">Cytoplasm</location>
    </subcellularLocation>
</comment>
<feature type="binding site" evidence="5">
    <location>
        <position position="133"/>
    </location>
    <ligand>
        <name>acetyl-CoA</name>
        <dbReference type="ChEBI" id="CHEBI:57288"/>
    </ligand>
</feature>
<evidence type="ECO:0000256" key="5">
    <source>
        <dbReference type="HAMAP-Rule" id="MF_02210"/>
    </source>
</evidence>
<dbReference type="Gene3D" id="3.40.630.30">
    <property type="match status" value="1"/>
</dbReference>
<dbReference type="PATRIC" id="fig|1163407.3.peg.3180"/>
<comment type="function">
    <text evidence="5">Acetylates the N-terminal alanine of ribosomal protein bS18.</text>
</comment>
<comment type="caution">
    <text evidence="7">The sequence shown here is derived from an EMBL/GenBank/DDBJ whole genome shotgun (WGS) entry which is preliminary data.</text>
</comment>
<dbReference type="InterPro" id="IPR050680">
    <property type="entry name" value="YpeA/RimI_acetyltransf"/>
</dbReference>
<dbReference type="eggNOG" id="COG0456">
    <property type="taxonomic scope" value="Bacteria"/>
</dbReference>
<proteinExistence type="inferred from homology"/>
<dbReference type="GO" id="GO:0008999">
    <property type="term" value="F:protein-N-terminal-alanine acetyltransferase activity"/>
    <property type="evidence" value="ECO:0007669"/>
    <property type="project" value="UniProtKB-UniRule"/>
</dbReference>
<keyword evidence="2 5" id="KW-0963">Cytoplasm</keyword>
<dbReference type="Proteomes" id="UP000003226">
    <property type="component" value="Unassembled WGS sequence"/>
</dbReference>
<evidence type="ECO:0000313" key="7">
    <source>
        <dbReference type="EMBL" id="EIL90125.1"/>
    </source>
</evidence>
<dbReference type="PANTHER" id="PTHR43420">
    <property type="entry name" value="ACETYLTRANSFERASE"/>
    <property type="match status" value="1"/>
</dbReference>
<dbReference type="PROSITE" id="PS51186">
    <property type="entry name" value="GNAT"/>
    <property type="match status" value="1"/>
</dbReference>
<dbReference type="InterPro" id="IPR043690">
    <property type="entry name" value="RimI"/>
</dbReference>
<dbReference type="NCBIfam" id="TIGR01575">
    <property type="entry name" value="rimI"/>
    <property type="match status" value="1"/>
</dbReference>
<name>I4VSD4_9GAMM</name>
<comment type="caution">
    <text evidence="5">Lacks conserved residue(s) required for the propagation of feature annotation.</text>
</comment>
<dbReference type="Pfam" id="PF00583">
    <property type="entry name" value="Acetyltransf_1"/>
    <property type="match status" value="1"/>
</dbReference>
<dbReference type="SUPFAM" id="SSF55729">
    <property type="entry name" value="Acyl-CoA N-acyltransferases (Nat)"/>
    <property type="match status" value="1"/>
</dbReference>
<protein>
    <recommendedName>
        <fullName evidence="5">[Ribosomal protein bS18]-alanine N-acetyltransferase</fullName>
        <ecNumber evidence="5">2.3.1.266</ecNumber>
    </recommendedName>
</protein>
<gene>
    <name evidence="5" type="primary">rimI</name>
    <name evidence="7" type="ORF">UU7_15805</name>
</gene>
<evidence type="ECO:0000256" key="2">
    <source>
        <dbReference type="ARBA" id="ARBA00022490"/>
    </source>
</evidence>
<feature type="active site" description="Proton donor" evidence="5">
    <location>
        <position position="140"/>
    </location>
</feature>